<dbReference type="InterPro" id="IPR013083">
    <property type="entry name" value="Znf_RING/FYVE/PHD"/>
</dbReference>
<evidence type="ECO:0000256" key="3">
    <source>
        <dbReference type="ARBA" id="ARBA00022553"/>
    </source>
</evidence>
<keyword evidence="9 22" id="KW-0863">Zinc-finger</keyword>
<dbReference type="EC" id="2.1.1.364" evidence="19"/>
<feature type="domain" description="PHD-type" evidence="24">
    <location>
        <begin position="1790"/>
        <end position="1841"/>
    </location>
</feature>
<dbReference type="PROSITE" id="PS51058">
    <property type="entry name" value="ZF_CXXC"/>
    <property type="match status" value="1"/>
</dbReference>
<feature type="compositionally biased region" description="Basic and acidic residues" evidence="23">
    <location>
        <begin position="263"/>
        <end position="282"/>
    </location>
</feature>
<dbReference type="GO" id="GO:0035097">
    <property type="term" value="C:histone methyltransferase complex"/>
    <property type="evidence" value="ECO:0007669"/>
    <property type="project" value="TreeGrafter"/>
</dbReference>
<dbReference type="PANTHER" id="PTHR45838">
    <property type="entry name" value="HISTONE-LYSINE-N-METHYLTRANSFERASE 2 KMT2 FAMILY MEMBER"/>
    <property type="match status" value="1"/>
</dbReference>
<keyword evidence="10" id="KW-0862">Zinc</keyword>
<dbReference type="InterPro" id="IPR001965">
    <property type="entry name" value="Znf_PHD"/>
</dbReference>
<feature type="compositionally biased region" description="Basic and acidic residues" evidence="23">
    <location>
        <begin position="1427"/>
        <end position="1440"/>
    </location>
</feature>
<comment type="subcellular location">
    <subcellularLocation>
        <location evidence="1">Nucleus</location>
    </subcellularLocation>
</comment>
<evidence type="ECO:0000256" key="19">
    <source>
        <dbReference type="ARBA" id="ARBA00023620"/>
    </source>
</evidence>
<feature type="region of interest" description="Disordered" evidence="23">
    <location>
        <begin position="2433"/>
        <end position="2566"/>
    </location>
</feature>
<feature type="region of interest" description="Disordered" evidence="23">
    <location>
        <begin position="390"/>
        <end position="433"/>
    </location>
</feature>
<feature type="compositionally biased region" description="Basic and acidic residues" evidence="23">
    <location>
        <begin position="3526"/>
        <end position="3539"/>
    </location>
</feature>
<evidence type="ECO:0000259" key="24">
    <source>
        <dbReference type="PROSITE" id="PS50016"/>
    </source>
</evidence>
<evidence type="ECO:0000256" key="20">
    <source>
        <dbReference type="ARBA" id="ARBA00049353"/>
    </source>
</evidence>
<feature type="region of interest" description="Disordered" evidence="23">
    <location>
        <begin position="1331"/>
        <end position="1369"/>
    </location>
</feature>
<dbReference type="PROSITE" id="PS51542">
    <property type="entry name" value="FYRN"/>
    <property type="match status" value="1"/>
</dbReference>
<feature type="region of interest" description="Disordered" evidence="23">
    <location>
        <begin position="1499"/>
        <end position="1530"/>
    </location>
</feature>
<evidence type="ECO:0000259" key="26">
    <source>
        <dbReference type="PROSITE" id="PS51805"/>
    </source>
</evidence>
<dbReference type="FunFam" id="3.30.40.10:FF:000089">
    <property type="entry name" value="Histone-lysine N-methyltransferase"/>
    <property type="match status" value="1"/>
</dbReference>
<dbReference type="Pfam" id="PF05964">
    <property type="entry name" value="FYRN"/>
    <property type="match status" value="1"/>
</dbReference>
<evidence type="ECO:0000256" key="13">
    <source>
        <dbReference type="ARBA" id="ARBA00022990"/>
    </source>
</evidence>
<dbReference type="Pfam" id="PF00628">
    <property type="entry name" value="PHD"/>
    <property type="match status" value="3"/>
</dbReference>
<dbReference type="FunFam" id="1.20.920.10:FF:000040">
    <property type="entry name" value="Histone-lysine N-methyltransferase"/>
    <property type="match status" value="1"/>
</dbReference>
<dbReference type="InterPro" id="IPR011011">
    <property type="entry name" value="Znf_FYVE_PHD"/>
</dbReference>
<dbReference type="GO" id="GO:0045893">
    <property type="term" value="P:positive regulation of DNA-templated transcription"/>
    <property type="evidence" value="ECO:0007669"/>
    <property type="project" value="TreeGrafter"/>
</dbReference>
<feature type="compositionally biased region" description="Basic and acidic residues" evidence="23">
    <location>
        <begin position="182"/>
        <end position="201"/>
    </location>
</feature>
<dbReference type="EMBL" id="JAOPHQ010006316">
    <property type="protein sequence ID" value="KAK0131949.1"/>
    <property type="molecule type" value="Genomic_DNA"/>
</dbReference>
<dbReference type="InterPro" id="IPR034732">
    <property type="entry name" value="EPHD"/>
</dbReference>
<evidence type="ECO:0000256" key="15">
    <source>
        <dbReference type="ARBA" id="ARBA00023117"/>
    </source>
</evidence>
<dbReference type="Gene3D" id="3.30.160.360">
    <property type="match status" value="1"/>
</dbReference>
<dbReference type="GO" id="GO:0008270">
    <property type="term" value="F:zinc ion binding"/>
    <property type="evidence" value="ECO:0007669"/>
    <property type="project" value="UniProtKB-KW"/>
</dbReference>
<keyword evidence="15" id="KW-0103">Bromodomain</keyword>
<dbReference type="CDD" id="cd15589">
    <property type="entry name" value="PHD1_KMT2B"/>
    <property type="match status" value="1"/>
</dbReference>
<feature type="compositionally biased region" description="Basic and acidic residues" evidence="23">
    <location>
        <begin position="2738"/>
        <end position="2749"/>
    </location>
</feature>
<dbReference type="CDD" id="cd15664">
    <property type="entry name" value="ePHD_KMT2A_like"/>
    <property type="match status" value="1"/>
</dbReference>
<dbReference type="InterPro" id="IPR019787">
    <property type="entry name" value="Znf_PHD-finger"/>
</dbReference>
<evidence type="ECO:0000313" key="27">
    <source>
        <dbReference type="EMBL" id="KAK0131949.1"/>
    </source>
</evidence>
<dbReference type="CDD" id="cd15593">
    <property type="entry name" value="PHD3_KMT2B"/>
    <property type="match status" value="1"/>
</dbReference>
<comment type="catalytic activity">
    <reaction evidence="21">
        <text>N(6)-methyl-L-lysyl(4)-[histone H3] + S-adenosyl-L-methionine = N(6),N(6)-dimethyl-L-lysyl(4)-[histone H3] + S-adenosyl-L-homocysteine + H(+)</text>
        <dbReference type="Rhea" id="RHEA:60268"/>
        <dbReference type="Rhea" id="RHEA-COMP:15540"/>
        <dbReference type="Rhea" id="RHEA-COMP:15543"/>
        <dbReference type="ChEBI" id="CHEBI:15378"/>
        <dbReference type="ChEBI" id="CHEBI:57856"/>
        <dbReference type="ChEBI" id="CHEBI:59789"/>
        <dbReference type="ChEBI" id="CHEBI:61929"/>
        <dbReference type="ChEBI" id="CHEBI:61976"/>
    </reaction>
    <physiologicalReaction direction="left-to-right" evidence="21">
        <dbReference type="Rhea" id="RHEA:60269"/>
    </physiologicalReaction>
</comment>
<evidence type="ECO:0000256" key="2">
    <source>
        <dbReference type="ARBA" id="ARBA00022499"/>
    </source>
</evidence>
<gene>
    <name evidence="27" type="primary">Kmt2b_1</name>
    <name evidence="27" type="ORF">N1851_033256</name>
</gene>
<feature type="compositionally biased region" description="Basic residues" evidence="23">
    <location>
        <begin position="810"/>
        <end position="825"/>
    </location>
</feature>
<feature type="compositionally biased region" description="Basic and acidic residues" evidence="23">
    <location>
        <begin position="2683"/>
        <end position="2693"/>
    </location>
</feature>
<protein>
    <recommendedName>
        <fullName evidence="19">[histone H3]-lysine(4) N-methyltransferase</fullName>
        <ecNumber evidence="19">2.1.1.364</ecNumber>
    </recommendedName>
</protein>
<keyword evidence="7" id="KW-0479">Metal-binding</keyword>
<dbReference type="FunFam" id="3.30.40.10:FF:000002">
    <property type="entry name" value="Histone-lysine N-methyltransferase"/>
    <property type="match status" value="1"/>
</dbReference>
<dbReference type="Pfam" id="PF02008">
    <property type="entry name" value="zf-CXXC"/>
    <property type="match status" value="1"/>
</dbReference>
<dbReference type="SMART" id="SM00541">
    <property type="entry name" value="FYRN"/>
    <property type="match status" value="1"/>
</dbReference>
<evidence type="ECO:0000256" key="22">
    <source>
        <dbReference type="PROSITE-ProRule" id="PRU00509"/>
    </source>
</evidence>
<name>A0AA47M1N0_MERPO</name>
<keyword evidence="8" id="KW-0677">Repeat</keyword>
<dbReference type="Pfam" id="PF13771">
    <property type="entry name" value="zf-HC5HC2H"/>
    <property type="match status" value="1"/>
</dbReference>
<feature type="region of interest" description="Disordered" evidence="23">
    <location>
        <begin position="239"/>
        <end position="376"/>
    </location>
</feature>
<evidence type="ECO:0000256" key="8">
    <source>
        <dbReference type="ARBA" id="ARBA00022737"/>
    </source>
</evidence>
<feature type="region of interest" description="Disordered" evidence="23">
    <location>
        <begin position="1599"/>
        <end position="1650"/>
    </location>
</feature>
<evidence type="ECO:0000256" key="18">
    <source>
        <dbReference type="ARBA" id="ARBA00023242"/>
    </source>
</evidence>
<feature type="region of interest" description="Disordered" evidence="23">
    <location>
        <begin position="1083"/>
        <end position="1124"/>
    </location>
</feature>
<keyword evidence="11" id="KW-0832">Ubl conjugation</keyword>
<dbReference type="SUPFAM" id="SSF57903">
    <property type="entry name" value="FYVE/PHD zinc finger"/>
    <property type="match status" value="3"/>
</dbReference>
<evidence type="ECO:0000256" key="4">
    <source>
        <dbReference type="ARBA" id="ARBA00022603"/>
    </source>
</evidence>
<feature type="compositionally biased region" description="Acidic residues" evidence="23">
    <location>
        <begin position="3578"/>
        <end position="3590"/>
    </location>
</feature>
<feature type="region of interest" description="Disordered" evidence="23">
    <location>
        <begin position="1708"/>
        <end position="1729"/>
    </location>
</feature>
<feature type="region of interest" description="Disordered" evidence="23">
    <location>
        <begin position="2677"/>
        <end position="2704"/>
    </location>
</feature>
<reference evidence="27" key="1">
    <citation type="journal article" date="2023" name="Front. Mar. Sci.">
        <title>A new Merluccius polli reference genome to investigate the effects of global change in West African waters.</title>
        <authorList>
            <person name="Mateo J.L."/>
            <person name="Blanco-Fernandez C."/>
            <person name="Garcia-Vazquez E."/>
            <person name="Machado-Schiaffino G."/>
        </authorList>
    </citation>
    <scope>NUCLEOTIDE SEQUENCE</scope>
    <source>
        <strain evidence="27">C29</strain>
        <tissue evidence="27">Fin</tissue>
    </source>
</reference>
<keyword evidence="14" id="KW-0805">Transcription regulation</keyword>
<evidence type="ECO:0000256" key="1">
    <source>
        <dbReference type="ARBA" id="ARBA00004123"/>
    </source>
</evidence>
<feature type="region of interest" description="Disordered" evidence="23">
    <location>
        <begin position="796"/>
        <end position="825"/>
    </location>
</feature>
<feature type="region of interest" description="Disordered" evidence="23">
    <location>
        <begin position="1"/>
        <end position="167"/>
    </location>
</feature>
<keyword evidence="28" id="KW-1185">Reference proteome</keyword>
<evidence type="ECO:0000256" key="11">
    <source>
        <dbReference type="ARBA" id="ARBA00022843"/>
    </source>
</evidence>
<keyword evidence="5" id="KW-0808">Transferase</keyword>
<evidence type="ECO:0000256" key="17">
    <source>
        <dbReference type="ARBA" id="ARBA00023163"/>
    </source>
</evidence>
<feature type="region of interest" description="Disordered" evidence="23">
    <location>
        <begin position="3490"/>
        <end position="3605"/>
    </location>
</feature>
<keyword evidence="13" id="KW-0007">Acetylation</keyword>
<feature type="domain" description="PHD-type" evidence="24">
    <location>
        <begin position="1923"/>
        <end position="1984"/>
    </location>
</feature>
<dbReference type="PROSITE" id="PS51805">
    <property type="entry name" value="EPHD"/>
    <property type="match status" value="1"/>
</dbReference>
<comment type="catalytic activity">
    <reaction evidence="20">
        <text>L-lysyl(4)-[histone H3] + S-adenosyl-L-methionine = N(6)-methyl-L-lysyl(4)-[histone H3] + S-adenosyl-L-homocysteine + H(+)</text>
        <dbReference type="Rhea" id="RHEA:60264"/>
        <dbReference type="Rhea" id="RHEA-COMP:15543"/>
        <dbReference type="Rhea" id="RHEA-COMP:15547"/>
        <dbReference type="ChEBI" id="CHEBI:15378"/>
        <dbReference type="ChEBI" id="CHEBI:29969"/>
        <dbReference type="ChEBI" id="CHEBI:57856"/>
        <dbReference type="ChEBI" id="CHEBI:59789"/>
        <dbReference type="ChEBI" id="CHEBI:61929"/>
        <dbReference type="EC" id="2.1.1.364"/>
    </reaction>
    <physiologicalReaction direction="left-to-right" evidence="20">
        <dbReference type="Rhea" id="RHEA:60265"/>
    </physiologicalReaction>
</comment>
<feature type="domain" description="PHD-type" evidence="24">
    <location>
        <begin position="1838"/>
        <end position="1891"/>
    </location>
</feature>
<feature type="domain" description="PHD-type" evidence="26">
    <location>
        <begin position="2225"/>
        <end position="2333"/>
    </location>
</feature>
<keyword evidence="2" id="KW-1017">Isopeptide bond</keyword>
<keyword evidence="12" id="KW-0156">Chromatin regulator</keyword>
<dbReference type="InterPro" id="IPR036427">
    <property type="entry name" value="Bromodomain-like_sf"/>
</dbReference>
<feature type="compositionally biased region" description="Low complexity" evidence="23">
    <location>
        <begin position="712"/>
        <end position="723"/>
    </location>
</feature>
<dbReference type="Gene3D" id="1.20.920.10">
    <property type="entry name" value="Bromodomain-like"/>
    <property type="match status" value="1"/>
</dbReference>
<feature type="compositionally biased region" description="Polar residues" evidence="23">
    <location>
        <begin position="2842"/>
        <end position="2851"/>
    </location>
</feature>
<dbReference type="PANTHER" id="PTHR45838:SF3">
    <property type="entry name" value="HISTONE-LYSINE N-METHYLTRANSFERASE 2B"/>
    <property type="match status" value="1"/>
</dbReference>
<evidence type="ECO:0000256" key="23">
    <source>
        <dbReference type="SAM" id="MobiDB-lite"/>
    </source>
</evidence>
<keyword evidence="3" id="KW-0597">Phosphoprotein</keyword>
<dbReference type="Proteomes" id="UP001174136">
    <property type="component" value="Unassembled WGS sequence"/>
</dbReference>
<keyword evidence="17" id="KW-0804">Transcription</keyword>
<keyword evidence="4" id="KW-0489">Methyltransferase</keyword>
<feature type="compositionally biased region" description="Basic residues" evidence="23">
    <location>
        <begin position="31"/>
        <end position="41"/>
    </location>
</feature>
<dbReference type="GO" id="GO:0003677">
    <property type="term" value="F:DNA binding"/>
    <property type="evidence" value="ECO:0007669"/>
    <property type="project" value="UniProtKB-KW"/>
</dbReference>
<feature type="compositionally biased region" description="Low complexity" evidence="23">
    <location>
        <begin position="1400"/>
        <end position="1414"/>
    </location>
</feature>
<feature type="compositionally biased region" description="Basic and acidic residues" evidence="23">
    <location>
        <begin position="110"/>
        <end position="119"/>
    </location>
</feature>
<feature type="compositionally biased region" description="Polar residues" evidence="23">
    <location>
        <begin position="2599"/>
        <end position="2614"/>
    </location>
</feature>
<dbReference type="GO" id="GO:0032259">
    <property type="term" value="P:methylation"/>
    <property type="evidence" value="ECO:0007669"/>
    <property type="project" value="UniProtKB-KW"/>
</dbReference>
<evidence type="ECO:0000256" key="16">
    <source>
        <dbReference type="ARBA" id="ARBA00023125"/>
    </source>
</evidence>
<feature type="compositionally biased region" description="Basic and acidic residues" evidence="23">
    <location>
        <begin position="390"/>
        <end position="402"/>
    </location>
</feature>
<comment type="caution">
    <text evidence="27">The sequence shown here is derived from an EMBL/GenBank/DDBJ whole genome shotgun (WGS) entry which is preliminary data.</text>
</comment>
<dbReference type="FunFam" id="3.30.40.10:FF:000071">
    <property type="entry name" value="Histone-lysine N-methyltransferase"/>
    <property type="match status" value="1"/>
</dbReference>
<evidence type="ECO:0000256" key="7">
    <source>
        <dbReference type="ARBA" id="ARBA00022723"/>
    </source>
</evidence>
<evidence type="ECO:0000313" key="28">
    <source>
        <dbReference type="Proteomes" id="UP001174136"/>
    </source>
</evidence>
<feature type="compositionally biased region" description="Low complexity" evidence="23">
    <location>
        <begin position="1"/>
        <end position="30"/>
    </location>
</feature>
<feature type="region of interest" description="Disordered" evidence="23">
    <location>
        <begin position="3345"/>
        <end position="3389"/>
    </location>
</feature>
<feature type="region of interest" description="Disordered" evidence="23">
    <location>
        <begin position="593"/>
        <end position="723"/>
    </location>
</feature>
<keyword evidence="6" id="KW-0949">S-adenosyl-L-methionine</keyword>
<feature type="compositionally biased region" description="Basic and acidic residues" evidence="23">
    <location>
        <begin position="1106"/>
        <end position="1117"/>
    </location>
</feature>
<dbReference type="Gene3D" id="3.30.40.10">
    <property type="entry name" value="Zinc/RING finger domain, C3HC4 (zinc finger)"/>
    <property type="match status" value="3"/>
</dbReference>
<evidence type="ECO:0000259" key="25">
    <source>
        <dbReference type="PROSITE" id="PS51058"/>
    </source>
</evidence>
<keyword evidence="18" id="KW-0539">Nucleus</keyword>
<proteinExistence type="predicted"/>
<accession>A0AA47M1N0</accession>
<feature type="compositionally biased region" description="Basic and acidic residues" evidence="23">
    <location>
        <begin position="1358"/>
        <end position="1367"/>
    </location>
</feature>
<feature type="compositionally biased region" description="Low complexity" evidence="23">
    <location>
        <begin position="2551"/>
        <end position="2565"/>
    </location>
</feature>
<feature type="compositionally biased region" description="Polar residues" evidence="23">
    <location>
        <begin position="692"/>
        <end position="711"/>
    </location>
</feature>
<evidence type="ECO:0000256" key="14">
    <source>
        <dbReference type="ARBA" id="ARBA00023015"/>
    </source>
</evidence>
<feature type="region of interest" description="Disordered" evidence="23">
    <location>
        <begin position="2582"/>
        <end position="2614"/>
    </location>
</feature>
<feature type="region of interest" description="Disordered" evidence="23">
    <location>
        <begin position="2733"/>
        <end position="2895"/>
    </location>
</feature>
<feature type="compositionally biased region" description="Basic and acidic residues" evidence="23">
    <location>
        <begin position="332"/>
        <end position="352"/>
    </location>
</feature>
<organism evidence="27 28">
    <name type="scientific">Merluccius polli</name>
    <name type="common">Benguela hake</name>
    <name type="synonym">Merluccius cadenati</name>
    <dbReference type="NCBI Taxonomy" id="89951"/>
    <lineage>
        <taxon>Eukaryota</taxon>
        <taxon>Metazoa</taxon>
        <taxon>Chordata</taxon>
        <taxon>Craniata</taxon>
        <taxon>Vertebrata</taxon>
        <taxon>Euteleostomi</taxon>
        <taxon>Actinopterygii</taxon>
        <taxon>Neopterygii</taxon>
        <taxon>Teleostei</taxon>
        <taxon>Neoteleostei</taxon>
        <taxon>Acanthomorphata</taxon>
        <taxon>Zeiogadaria</taxon>
        <taxon>Gadariae</taxon>
        <taxon>Gadiformes</taxon>
        <taxon>Gadoidei</taxon>
        <taxon>Merlucciidae</taxon>
        <taxon>Merluccius</taxon>
    </lineage>
</organism>
<feature type="compositionally biased region" description="Basic and acidic residues" evidence="23">
    <location>
        <begin position="621"/>
        <end position="636"/>
    </location>
</feature>
<feature type="region of interest" description="Disordered" evidence="23">
    <location>
        <begin position="179"/>
        <end position="209"/>
    </location>
</feature>
<evidence type="ECO:0000256" key="6">
    <source>
        <dbReference type="ARBA" id="ARBA00022691"/>
    </source>
</evidence>
<dbReference type="SMART" id="SM00249">
    <property type="entry name" value="PHD"/>
    <property type="match status" value="4"/>
</dbReference>
<dbReference type="InterPro" id="IPR002857">
    <property type="entry name" value="Znf_CXXC"/>
</dbReference>
<evidence type="ECO:0000256" key="9">
    <source>
        <dbReference type="ARBA" id="ARBA00022771"/>
    </source>
</evidence>
<evidence type="ECO:0000256" key="12">
    <source>
        <dbReference type="ARBA" id="ARBA00022853"/>
    </source>
</evidence>
<dbReference type="PROSITE" id="PS50016">
    <property type="entry name" value="ZF_PHD_2"/>
    <property type="match status" value="3"/>
</dbReference>
<feature type="region of interest" description="Disordered" evidence="23">
    <location>
        <begin position="1400"/>
        <end position="1447"/>
    </location>
</feature>
<feature type="compositionally biased region" description="Basic residues" evidence="23">
    <location>
        <begin position="1711"/>
        <end position="1726"/>
    </location>
</feature>
<feature type="compositionally biased region" description="Basic and acidic residues" evidence="23">
    <location>
        <begin position="2436"/>
        <end position="2446"/>
    </location>
</feature>
<dbReference type="InterPro" id="IPR003888">
    <property type="entry name" value="FYrich_N"/>
</dbReference>
<feature type="compositionally biased region" description="Low complexity" evidence="23">
    <location>
        <begin position="659"/>
        <end position="669"/>
    </location>
</feature>
<feature type="compositionally biased region" description="Basic and acidic residues" evidence="23">
    <location>
        <begin position="310"/>
        <end position="323"/>
    </location>
</feature>
<feature type="region of interest" description="Disordered" evidence="23">
    <location>
        <begin position="908"/>
        <end position="953"/>
    </location>
</feature>
<feature type="compositionally biased region" description="Basic residues" evidence="23">
    <location>
        <begin position="920"/>
        <end position="944"/>
    </location>
</feature>
<evidence type="ECO:0000256" key="21">
    <source>
        <dbReference type="ARBA" id="ARBA00050089"/>
    </source>
</evidence>
<feature type="domain" description="CXXC-type" evidence="25">
    <location>
        <begin position="1542"/>
        <end position="1589"/>
    </location>
</feature>
<evidence type="ECO:0000256" key="5">
    <source>
        <dbReference type="ARBA" id="ARBA00022679"/>
    </source>
</evidence>
<dbReference type="GO" id="GO:0140945">
    <property type="term" value="F:histone H3K4 monomethyltransferase activity"/>
    <property type="evidence" value="ECO:0007669"/>
    <property type="project" value="UniProtKB-EC"/>
</dbReference>
<evidence type="ECO:0000256" key="10">
    <source>
        <dbReference type="ARBA" id="ARBA00022833"/>
    </source>
</evidence>
<feature type="compositionally biased region" description="Low complexity" evidence="23">
    <location>
        <begin position="2875"/>
        <end position="2886"/>
    </location>
</feature>
<feature type="region of interest" description="Disordered" evidence="23">
    <location>
        <begin position="1669"/>
        <end position="1690"/>
    </location>
</feature>
<sequence>MAAAGCGPAAAATAATTAGGQGGAAAARGRFPGRPRYSRSRLHPDKRWQLGRIGPDADDAGRGGPRPAGPPPVLPFSEDPSAWRLLGLREDHRRLGQAGYSSSGSEEGDDFRGFEAERKGYKRPLRSRQNPPKGGPVSTQSKRQKEKPPPDEGTVETGVSVPDPEKDVNSALETYTLLPDAEPAKDGRKCLKGKNVKERQSTKNGGSITTPRITIKLVAKKKVKSEKGADKKSVRKLKIKGFQDQQKAKEIQGDQISSAHVKLKTELPNERHDTGEEAEPARRRGRSAAKTTGPGVQASAKVEVDDQILEEQKTDDQPNREPESVTIEPETNSDKLMQKSEKILVKNTDGDKRKRSRARNLPPQTATDCAIEPENKVNMAESTFRVSRIEQTKPLLGREGRRQSKRLNKDITAPEVDDKLSALPNKVANDTGDDVLSDKEEMRIPGFKLFRIRNPKLDIPSKKSRKKKRSKFVWTLTLVKGESQVQDTDDSIPLTEIKKIVPDVNSSSLSETNVITCLGGSAKNADETHSDPQELNKANINSEKSSLLNTGVPLEDKSSLQVEVEVEHITRSNSQDGTKTDCGKVVPPLQIKKVSSPGKHKSSKPSFLIQQASPFIEEKEEGIRDSVEVKEEKQACEEAPDIPATRLRRRQPNPTMPLRKSSSPKPASTPKRRLRTSTDDKSKPQVLDDDSTLGSTEGSSSNVHQEVSGQTLSEESSQLQSEAVVPGAVVPGAVVPEAVVPEAIVPGPAVSEAVVPGPAVSEAVVPGAVVSEQSSQVPEDPLPIPTEVPEQTLMNEAQRQMSEVKPSPPKARRRKTKLLTRKRKKSALPEIISNKESTTVDDTDTQAVENKSALSQVKEATAVETNECTQPELQEDAVPVVEEGILPVVKEEPEIHLIDNQESVAVLTEPPRSGLEKSRLPKKSFKSGKKRRRSFIGQRSKQKLKSREQKVSDVPEKQICEDAEVFDEVPTPTELSIPSSRSKLIGVHKKYKKQKSLKMLSSRRPKAQSEKLSKIVEMEFDKEGLKQEETDTLVDEAQLDVLDTQPGKAKFLKNIKHFIMPVVSARSSRVIKTPQRFMDDAGMSVLPRRNSPKKGVQLCLPPRPVKRQDDEVEREPSPDLPDEDLLDDAEFDMDLFSLQGLDDNTVVGGKFIFEKPGKSEKRRSLLRNPSFKWHVPGESGEEVYTLNKPADNKLYSLNKPAEKLENVFSSNSFELPASPSFNTQMLLKKRRPVKFNKQAAHLKIYKRLKKLHPGIPGNKNVATESFSKPPQPPIDLAEGLDDEVKSISLRQRTTNTEKGKSKLKIEDLDSPGVVRKVSVCVRTGSSKLFAFKDGGPEDFTGKEEPTELPAHQSGTAGERPETEEKGASQKMRLTGANKRMFNLLKKAKVQLIKIDQQKQLKSSGLLSGPSGAASRDVASKRRRTKRKEQPDRRFPVKPEPPHGQPQIMSPLCQEFRRAGGPRIKHVCRAAAVVLGQPRALVPDDIPRLSALPLHERTGISPSAVTKDVGSPSESDSPALSDQKVTKVRKPSSFVKRKGLGPFGYRSKRCGVCKGCNHEDDCGKCINCLDKPKFGGPNTKRQCCVYKRCDQIEERKARRLSGKIVPKGASKRRRASLSAGHSSNEDGDEGTPGSPCGPPGDGQSVSVRKQPRRVVKPRVYFDLLDYDSDLDVKTTPSSTSPARRRGHGPRFNQDFVSLDGFLGDISDDEVRHRRSSTHRVTPGRRKVDKAPLEETPPSVLAALAHGFEQRDQEPSEPTHKIRVDFKEDCAVENVWMMGGLSILTSDSALPPCVCLLCASKGQHEMLYCQVCCEPFHGFCLEPAERPSEENKENWCCRRCKFCHVCGKKNRHSKPLLECDRCQNCYHDACLGSNYPRQNKKRKAWVCMTCIRCKSCGVTPGKSWDTDWNHDKGLCPACSKLYDQGNYCPICFKCYEDSDYDSQMMQCGTCNHWVHAKCEDLTDDLYEILSSLPESVVYSCRPCSLTQPSAWRELLYIELRAGVEKVLACLLSSTLTQHLVTCSQCANSADPDGGLEVQPACDLRAVGKKFDKGLYTTLKTFHEDVVQVVRRRLEEEEEEELPEERRPTALARSYYLKLLEEVFNWFNSQDPKVWDPLTKDLPLGMLSHAVHPPTTEHVYAQWQEREEVRAPLGALQVDQREQASRAPLGVLQTMQTMQVKQEEVASPLACESPSHVKPSKAFRHKFKGKRGRLSKTDVDTGWSKEDERQCCLCQKYGDDKPNEAGRLLYIGQNDWAHVNCCLWSAEVFEEDNGSLLHVHSAVARGRLMRCERCNQTGATVGCCLTSCQSNYHFMCARSRHCVFQDDKKVYCYKHRQLLSGKMITGQAFEVKRRVYVDFEGISLRRKFLTGLEPESINLVIGSLQIAQLGVLTELSASKEKLFPVGFQCSRLYWSTVNPLRRCKYTCTVQEVRPPAPENHVEETPDRGHNHTTVHSPAPPSETKSQDPDGADGHPAPPPQPEQGAKPKIQSYPQARRPAGGMSRPLPSPGVIQPKKPHHILTISDLEETRRPRRHSPHSQAPGLRSHLPPPSLSGPLSGPISGPLSGPITLRAGKSSLLTTFPLGATDNLLTSPSPRPTGGRSASSIRCPGNTMSHSTSALFPHSPWPDGVGGIPSPSLSFPAALQHSPRPRLAFDLGQPDSVEVPHNFLASPELEDISAANGKSPLRDSSQRKDQGLPFGSDGAFGSELKTELEIEETLDEGVALNCGGQIVVEGDGQEDFWRGARDEPKRTRVASHSRRTLKDDSSDDDMEHYFDFSRTIVSCPGSRDQPKSPTSPSIRPIPQVDGVDDGTESDGSMAPSDDANKLKASSHAQIPAKNRNMLPESQTANNGPSADAESPVPKALPKLPEAPSVAMSSTSQTPTDTFPQDPPKSEEFADLKSTDLSTLFSSIVPMNPKGPVSTYQEDLFPGSSLDLAIETPLVLERCDHASPNTRVTELVPLLEGPPVETQQSEVSKPLFQHPDGSSYTPTTDVSTVYLNHLANNSGEPSLTNPPVNKQGSLMDLLQPSSLMATEIPNPSQVIAPQMNPPLPIFNQPPLPNITLQNVTSSRDSMSMPPLESFCDKLTTLTTVGDVTQIPLNVVPQNDPLLSATSSAIHSVGSYGSVPFPMFSTQAQPSGCTAISIVSSSPSISSVPTGLLTHGPSTLSVAQPTSGPVLLNGYSSSSLQKEASTGHTFSINFASPRPALEPQQPMIHQALPGHAILTVKEVGGPNVDSTPHVLLVNRLGQIFVKNPENNNFELPTSSSPSFNCVTQIASLLQSNALSATLAAAGNLTPAAAGNLSPAAAGNLSPAPGASVATALPQIGTPVDQNPTTIAQLLTHNSNGATASVKAKNPRKSVKAPGEGGAPMNKNPRKKKEPAPPRKPKTVKDQVLPTPLKEIPPTTPAESAQAIITQAMASNYTPKWSGPRTLSPSKLVLPPGLLIEPEATVAKSPPPAQRPRTHVRMKRVSSLSDRIVTKKSKVDFLEAEVPAEAQEHHPRPSSACSRASGVRIKTPTVKGVLNLDNMKEEHLSDSDTSRSWDTLAAPRGDAAQPPAWDASGHNGLTDWKKYSGAASSSDEEPLAWDEEESPPNKDQPHLRFQITSDDGFSVEADSIEGEPVTKVVDMLILRD</sequence>
<keyword evidence="16" id="KW-0238">DNA-binding</keyword>